<dbReference type="OrthoDB" id="27234at2759"/>
<dbReference type="SUPFAM" id="SSF56300">
    <property type="entry name" value="Metallo-dependent phosphatases"/>
    <property type="match status" value="1"/>
</dbReference>
<dbReference type="GeneID" id="24923010"/>
<dbReference type="Pfam" id="PF00149">
    <property type="entry name" value="Metallophos"/>
    <property type="match status" value="1"/>
</dbReference>
<dbReference type="PANTHER" id="PTHR14795">
    <property type="entry name" value="HELICASE RELATED"/>
    <property type="match status" value="1"/>
</dbReference>
<dbReference type="InterPro" id="IPR004843">
    <property type="entry name" value="Calcineurin-like_PHP"/>
</dbReference>
<dbReference type="InterPro" id="IPR029052">
    <property type="entry name" value="Metallo-depent_PP-like"/>
</dbReference>
<protein>
    <recommendedName>
        <fullName evidence="1">Calcineurin-like phosphoesterase domain-containing protein</fullName>
    </recommendedName>
</protein>
<evidence type="ECO:0000313" key="3">
    <source>
        <dbReference type="Proteomes" id="UP000008312"/>
    </source>
</evidence>
<dbReference type="PANTHER" id="PTHR14795:SF0">
    <property type="entry name" value="TRANSMEMBRANE PROTEIN 62"/>
    <property type="match status" value="1"/>
</dbReference>
<dbReference type="EMBL" id="FN668690">
    <property type="protein sequence ID" value="CBK25199.2"/>
    <property type="molecule type" value="Genomic_DNA"/>
</dbReference>
<reference evidence="2" key="1">
    <citation type="submission" date="2010-02" db="EMBL/GenBank/DDBJ databases">
        <title>Sequencing and annotation of the Blastocystis hominis genome.</title>
        <authorList>
            <person name="Wincker P."/>
        </authorList>
    </citation>
    <scope>NUCLEOTIDE SEQUENCE</scope>
    <source>
        <strain evidence="2">Singapore isolate B</strain>
    </source>
</reference>
<dbReference type="RefSeq" id="XP_012899247.1">
    <property type="nucleotide sequence ID" value="XM_013043793.1"/>
</dbReference>
<feature type="domain" description="Calcineurin-like phosphoesterase" evidence="1">
    <location>
        <begin position="7"/>
        <end position="223"/>
    </location>
</feature>
<dbReference type="GO" id="GO:0016787">
    <property type="term" value="F:hydrolase activity"/>
    <property type="evidence" value="ECO:0007669"/>
    <property type="project" value="InterPro"/>
</dbReference>
<dbReference type="Proteomes" id="UP000008312">
    <property type="component" value="Unassembled WGS sequence"/>
</dbReference>
<proteinExistence type="predicted"/>
<sequence length="299" mass="34716">MEQPFVFVHITDIHLQRRSAESSYSYFRHFVKDILPVIQPSLVVNTGDITQSQQLDLKENLEHDEWVLSRNRYSSVLKEFGWFNQSKWLDVRGNHDAFVHYPEPHPYKLHMVYGVAGKSSVYSHTVTTSSGKLRFIGIDANGPLFRHFNGFVTREMLDALEHLFQSESYDAHLPSFPSLPTILFTHYPLFTMDLRARSSQNHSLKDLIKQHKPRFYLCGHMHSALGGMITRQFDTIEAELFDFKIAHQFRLYSYFRGELSFMTYNLNIDDKPIILIHSPTVSLPPFSHLGPSIPAEFPK</sequence>
<keyword evidence="3" id="KW-1185">Reference proteome</keyword>
<dbReference type="AlphaFoldDB" id="D8MAW0"/>
<organism evidence="2">
    <name type="scientific">Blastocystis hominis</name>
    <dbReference type="NCBI Taxonomy" id="12968"/>
    <lineage>
        <taxon>Eukaryota</taxon>
        <taxon>Sar</taxon>
        <taxon>Stramenopiles</taxon>
        <taxon>Bigyra</taxon>
        <taxon>Opalozoa</taxon>
        <taxon>Opalinata</taxon>
        <taxon>Blastocystidae</taxon>
        <taxon>Blastocystis</taxon>
    </lineage>
</organism>
<dbReference type="Gene3D" id="3.60.21.10">
    <property type="match status" value="1"/>
</dbReference>
<accession>D8MAW0</accession>
<dbReference type="InParanoid" id="D8MAW0"/>
<gene>
    <name evidence="2" type="ORF">GSBLH_T00006886001</name>
</gene>
<name>D8MAW0_BLAHO</name>
<evidence type="ECO:0000313" key="2">
    <source>
        <dbReference type="EMBL" id="CBK25199.2"/>
    </source>
</evidence>
<evidence type="ECO:0000259" key="1">
    <source>
        <dbReference type="Pfam" id="PF00149"/>
    </source>
</evidence>